<reference evidence="2" key="1">
    <citation type="submission" date="2023-06" db="EMBL/GenBank/DDBJ databases">
        <authorList>
            <consortium name="Lawrence Berkeley National Laboratory"/>
            <person name="Ahrendt S."/>
            <person name="Sahu N."/>
            <person name="Indic B."/>
            <person name="Wong-Bajracharya J."/>
            <person name="Merenyi Z."/>
            <person name="Ke H.-M."/>
            <person name="Monk M."/>
            <person name="Kocsube S."/>
            <person name="Drula E."/>
            <person name="Lipzen A."/>
            <person name="Balint B."/>
            <person name="Henrissat B."/>
            <person name="Andreopoulos B."/>
            <person name="Martin F.M."/>
            <person name="Harder C.B."/>
            <person name="Rigling D."/>
            <person name="Ford K.L."/>
            <person name="Foster G.D."/>
            <person name="Pangilinan J."/>
            <person name="Papanicolaou A."/>
            <person name="Barry K."/>
            <person name="LaButti K."/>
            <person name="Viragh M."/>
            <person name="Koriabine M."/>
            <person name="Yan M."/>
            <person name="Riley R."/>
            <person name="Champramary S."/>
            <person name="Plett K.L."/>
            <person name="Tsai I.J."/>
            <person name="Slot J."/>
            <person name="Sipos G."/>
            <person name="Plett J."/>
            <person name="Nagy L.G."/>
            <person name="Grigoriev I.V."/>
        </authorList>
    </citation>
    <scope>NUCLEOTIDE SEQUENCE</scope>
    <source>
        <strain evidence="2">ICMP 16352</strain>
    </source>
</reference>
<accession>A0AA39NSD0</accession>
<dbReference type="AlphaFoldDB" id="A0AA39NSD0"/>
<comment type="caution">
    <text evidence="2">The sequence shown here is derived from an EMBL/GenBank/DDBJ whole genome shotgun (WGS) entry which is preliminary data.</text>
</comment>
<organism evidence="2 3">
    <name type="scientific">Armillaria novae-zelandiae</name>
    <dbReference type="NCBI Taxonomy" id="153914"/>
    <lineage>
        <taxon>Eukaryota</taxon>
        <taxon>Fungi</taxon>
        <taxon>Dikarya</taxon>
        <taxon>Basidiomycota</taxon>
        <taxon>Agaricomycotina</taxon>
        <taxon>Agaricomycetes</taxon>
        <taxon>Agaricomycetidae</taxon>
        <taxon>Agaricales</taxon>
        <taxon>Marasmiineae</taxon>
        <taxon>Physalacriaceae</taxon>
        <taxon>Armillaria</taxon>
    </lineage>
</organism>
<keyword evidence="3" id="KW-1185">Reference proteome</keyword>
<feature type="chain" id="PRO_5041298911" evidence="1">
    <location>
        <begin position="19"/>
        <end position="174"/>
    </location>
</feature>
<dbReference type="EMBL" id="JAUEPR010000056">
    <property type="protein sequence ID" value="KAK0470964.1"/>
    <property type="molecule type" value="Genomic_DNA"/>
</dbReference>
<evidence type="ECO:0000313" key="2">
    <source>
        <dbReference type="EMBL" id="KAK0470964.1"/>
    </source>
</evidence>
<evidence type="ECO:0000256" key="1">
    <source>
        <dbReference type="SAM" id="SignalP"/>
    </source>
</evidence>
<dbReference type="Proteomes" id="UP001175227">
    <property type="component" value="Unassembled WGS sequence"/>
</dbReference>
<proteinExistence type="predicted"/>
<evidence type="ECO:0000313" key="3">
    <source>
        <dbReference type="Proteomes" id="UP001175227"/>
    </source>
</evidence>
<protein>
    <submittedName>
        <fullName evidence="2">Uncharacterized protein</fullName>
    </submittedName>
</protein>
<keyword evidence="1" id="KW-0732">Signal</keyword>
<feature type="signal peptide" evidence="1">
    <location>
        <begin position="1"/>
        <end position="18"/>
    </location>
</feature>
<name>A0AA39NSD0_9AGAR</name>
<gene>
    <name evidence="2" type="ORF">IW261DRAFT_1671737</name>
</gene>
<sequence length="174" mass="19042">MRPLATALFLLLHLIVSGKLINHTIDDTLGDELTGVKVKYSPVSQPSNASALVWKNALQCIDCAILPDRSSAMNGTWTSATYFSLLGNEQSGVCLELNYTKAWDNCFSILRSLTEIPLCVIVDSLFPRSFIICGANVPEFSKSKDSRHYGGGNGVDHIDHINYLIYSSMPSIEG</sequence>